<feature type="region of interest" description="Disordered" evidence="4">
    <location>
        <begin position="274"/>
        <end position="323"/>
    </location>
</feature>
<dbReference type="InterPro" id="IPR040362">
    <property type="entry name" value="RELCH"/>
</dbReference>
<reference evidence="5" key="1">
    <citation type="journal article" date="2021" name="Genome Biol. Evol.">
        <title>A High-Quality Reference Genome for a Parasitic Bivalve with Doubly Uniparental Inheritance (Bivalvia: Unionida).</title>
        <authorList>
            <person name="Smith C.H."/>
        </authorList>
    </citation>
    <scope>NUCLEOTIDE SEQUENCE</scope>
    <source>
        <strain evidence="5">CHS0354</strain>
    </source>
</reference>
<proteinExistence type="predicted"/>
<keyword evidence="3" id="KW-0175">Coiled coil</keyword>
<reference evidence="5" key="2">
    <citation type="journal article" date="2021" name="Genome Biol. Evol.">
        <title>Developing a high-quality reference genome for a parasitic bivalve with doubly uniparental inheritance (Bivalvia: Unionida).</title>
        <authorList>
            <person name="Smith C.H."/>
        </authorList>
    </citation>
    <scope>NUCLEOTIDE SEQUENCE</scope>
    <source>
        <strain evidence="5">CHS0354</strain>
        <tissue evidence="5">Mantle</tissue>
    </source>
</reference>
<comment type="caution">
    <text evidence="5">The sequence shown here is derived from an EMBL/GenBank/DDBJ whole genome shotgun (WGS) entry which is preliminary data.</text>
</comment>
<dbReference type="EMBL" id="JAEAOA010002045">
    <property type="protein sequence ID" value="KAK3578958.1"/>
    <property type="molecule type" value="Genomic_DNA"/>
</dbReference>
<protein>
    <recommendedName>
        <fullName evidence="7">LisH domain-containing protein</fullName>
    </recommendedName>
</protein>
<dbReference type="Pfam" id="PF02985">
    <property type="entry name" value="HEAT"/>
    <property type="match status" value="1"/>
</dbReference>
<evidence type="ECO:0000313" key="5">
    <source>
        <dbReference type="EMBL" id="KAK3578958.1"/>
    </source>
</evidence>
<dbReference type="InterPro" id="IPR011989">
    <property type="entry name" value="ARM-like"/>
</dbReference>
<organism evidence="5 6">
    <name type="scientific">Potamilus streckersoni</name>
    <dbReference type="NCBI Taxonomy" id="2493646"/>
    <lineage>
        <taxon>Eukaryota</taxon>
        <taxon>Metazoa</taxon>
        <taxon>Spiralia</taxon>
        <taxon>Lophotrochozoa</taxon>
        <taxon>Mollusca</taxon>
        <taxon>Bivalvia</taxon>
        <taxon>Autobranchia</taxon>
        <taxon>Heteroconchia</taxon>
        <taxon>Palaeoheterodonta</taxon>
        <taxon>Unionida</taxon>
        <taxon>Unionoidea</taxon>
        <taxon>Unionidae</taxon>
        <taxon>Ambleminae</taxon>
        <taxon>Lampsilini</taxon>
        <taxon>Potamilus</taxon>
    </lineage>
</organism>
<dbReference type="AlphaFoldDB" id="A0AAE0RT12"/>
<dbReference type="GO" id="GO:0005802">
    <property type="term" value="C:trans-Golgi network"/>
    <property type="evidence" value="ECO:0007669"/>
    <property type="project" value="InterPro"/>
</dbReference>
<name>A0AAE0RT12_9BIVA</name>
<feature type="region of interest" description="Disordered" evidence="4">
    <location>
        <begin position="357"/>
        <end position="381"/>
    </location>
</feature>
<accession>A0AAE0RT12</accession>
<dbReference type="PANTHER" id="PTHR32059:SF0">
    <property type="entry name" value="RAB11-BINDING PROTEIN RELCH"/>
    <property type="match status" value="1"/>
</dbReference>
<evidence type="ECO:0000256" key="3">
    <source>
        <dbReference type="SAM" id="Coils"/>
    </source>
</evidence>
<dbReference type="PANTHER" id="PTHR32059">
    <property type="entry name" value="RAB11-BINDING PROTEIN RELCH"/>
    <property type="match status" value="1"/>
</dbReference>
<dbReference type="GO" id="GO:0032367">
    <property type="term" value="P:intracellular cholesterol transport"/>
    <property type="evidence" value="ECO:0007669"/>
    <property type="project" value="InterPro"/>
</dbReference>
<dbReference type="PROSITE" id="PS50077">
    <property type="entry name" value="HEAT_REPEAT"/>
    <property type="match status" value="1"/>
</dbReference>
<dbReference type="SUPFAM" id="SSF48371">
    <property type="entry name" value="ARM repeat"/>
    <property type="match status" value="1"/>
</dbReference>
<dbReference type="Gene3D" id="1.25.10.10">
    <property type="entry name" value="Leucine-rich Repeat Variant"/>
    <property type="match status" value="2"/>
</dbReference>
<evidence type="ECO:0000256" key="2">
    <source>
        <dbReference type="PROSITE-ProRule" id="PRU00103"/>
    </source>
</evidence>
<dbReference type="GO" id="GO:0055037">
    <property type="term" value="C:recycling endosome"/>
    <property type="evidence" value="ECO:0007669"/>
    <property type="project" value="TreeGrafter"/>
</dbReference>
<dbReference type="InterPro" id="IPR000357">
    <property type="entry name" value="HEAT"/>
</dbReference>
<dbReference type="Proteomes" id="UP001195483">
    <property type="component" value="Unassembled WGS sequence"/>
</dbReference>
<feature type="compositionally biased region" description="Basic and acidic residues" evidence="4">
    <location>
        <begin position="357"/>
        <end position="373"/>
    </location>
</feature>
<reference evidence="5" key="3">
    <citation type="submission" date="2023-05" db="EMBL/GenBank/DDBJ databases">
        <authorList>
            <person name="Smith C.H."/>
        </authorList>
    </citation>
    <scope>NUCLEOTIDE SEQUENCE</scope>
    <source>
        <strain evidence="5">CHS0354</strain>
        <tissue evidence="5">Mantle</tissue>
    </source>
</reference>
<keyword evidence="6" id="KW-1185">Reference proteome</keyword>
<gene>
    <name evidence="5" type="ORF">CHS0354_034747</name>
</gene>
<evidence type="ECO:0000256" key="4">
    <source>
        <dbReference type="SAM" id="MobiDB-lite"/>
    </source>
</evidence>
<feature type="repeat" description="HEAT" evidence="2">
    <location>
        <begin position="946"/>
        <end position="984"/>
    </location>
</feature>
<dbReference type="InterPro" id="IPR006594">
    <property type="entry name" value="LisH"/>
</dbReference>
<evidence type="ECO:0000256" key="1">
    <source>
        <dbReference type="ARBA" id="ARBA00022737"/>
    </source>
</evidence>
<feature type="compositionally biased region" description="Basic and acidic residues" evidence="4">
    <location>
        <begin position="282"/>
        <end position="309"/>
    </location>
</feature>
<sequence>MADDQNANPFLSDDEDDFIEEKLESKPEINESVSIATDISWDAIASKLLKDNLILSALELHTELVEKGRELPRLRDFFSNPGNFEKSKDDSPPPTLFRTSSVQTFDSLDFARYSDDGERQVDERVAVLEFELRKAQDTIKSLRATLTKEAENEHVAPSQVEDRKMSSMSEDSIKPLEYRALNFLVNQYLLQNNYKLTSVTFSEENEDQDFEDWDDVGLNISQPPDLLHLYRDYGNHVLPSKQTCDACCQIQIEMEDRMEQTDLFVQEPLVQEQPKYANKKHKGEEIEKQERVINKDKESLSESDADRDFSNSPRGTTGENDDTLDKTVIECLTKSLHEDNRSYSVDSEMMETDLNVDSHNEDRDSSHKEKDQNVNHSETQIDTEVEHYENGGTGLDVSFLDELVNARDMPESFRKALMEVCYYVSKDNRLVSEVSKISDTDQLKVVMMLGRCLPHIVPNVLLAKREELIPLIICTTMLHPDSKERDKLLNILFNLIKKPDEEQRHMILAGCVAFAEHVGPTRLEAELLPQCWEQISHKYPERRLLVAEACGVLAPYLPSEIRSSLVLSMLQQMLQDDKEEEVREAVVRSLGLLFGFICDTDKYSQGFELVKTALSDSSERVVSSALIVLLPSFAFWAYELGKLEHSLLHSILKDLEDLSSASTQNMAGSYSRHPLNEGKFLLLLSTLQELIPFLYVSVIERGPYCDKMEEMGHKGQQLDIDMRRFPKPSSPLTDLRTIMGSSSRLAGLVAGFEAHISQEWFEPWDSLNWLINNLIPRLLEIVVSAGVSSLKVVSTLSRCFFQISRTFGKVFVDKKVKSRFIDVLVMPDDHIDSRVNFQRNDSLLTTCVVPVYATGVLSAFNLEEDRKQLSQFLQEVLCSLSIYQAPLDSLRTTISELSTNQSNHDLLLGVLWDGVVHTSAQVRATAARMFEILVKCVSEVLASSRIIPALVTLCNDPEISVRTATIPALGAVIESTHTREVLDRVYMQLQTFLDDSMYREEHALHVELLRTFARVGPNAEPKFRDDFLLPHLAAMSLENNNAVNETKKRDIALQLFETYTALSCCFINDQLIQEAMLPGLRCLRQDMASIAPDHEDVVASMIKDYESKLETKRNRSNSTISSPEFNILPGTHGLGEDMKARMMNRLKESTVKTNIGSLFTRKK</sequence>
<dbReference type="PROSITE" id="PS50896">
    <property type="entry name" value="LISH"/>
    <property type="match status" value="1"/>
</dbReference>
<keyword evidence="1" id="KW-0677">Repeat</keyword>
<feature type="coiled-coil region" evidence="3">
    <location>
        <begin position="125"/>
        <end position="152"/>
    </location>
</feature>
<dbReference type="InterPro" id="IPR021133">
    <property type="entry name" value="HEAT_type_2"/>
</dbReference>
<evidence type="ECO:0000313" key="6">
    <source>
        <dbReference type="Proteomes" id="UP001195483"/>
    </source>
</evidence>
<dbReference type="InterPro" id="IPR016024">
    <property type="entry name" value="ARM-type_fold"/>
</dbReference>
<evidence type="ECO:0008006" key="7">
    <source>
        <dbReference type="Google" id="ProtNLM"/>
    </source>
</evidence>